<dbReference type="GO" id="GO:0009117">
    <property type="term" value="P:nucleotide metabolic process"/>
    <property type="evidence" value="ECO:0007669"/>
    <property type="project" value="UniProtKB-KW"/>
</dbReference>
<evidence type="ECO:0000313" key="5">
    <source>
        <dbReference type="EMBL" id="OWJ60823.1"/>
    </source>
</evidence>
<evidence type="ECO:0000256" key="4">
    <source>
        <dbReference type="HAMAP-Rule" id="MF_00528"/>
    </source>
</evidence>
<dbReference type="Pfam" id="PF02545">
    <property type="entry name" value="Maf"/>
    <property type="match status" value="1"/>
</dbReference>
<dbReference type="EC" id="3.6.1.9" evidence="4"/>
<dbReference type="PANTHER" id="PTHR43213">
    <property type="entry name" value="BIFUNCTIONAL DTTP/UTP PYROPHOSPHATASE/METHYLTRANSFERASE PROTEIN-RELATED"/>
    <property type="match status" value="1"/>
</dbReference>
<protein>
    <recommendedName>
        <fullName evidence="4">dTTP/UTP pyrophosphatase</fullName>
        <shortName evidence="4">dTTPase/UTPase</shortName>
        <ecNumber evidence="4">3.6.1.9</ecNumber>
    </recommendedName>
    <alternativeName>
        <fullName evidence="4">Nucleoside triphosphate pyrophosphatase</fullName>
    </alternativeName>
    <alternativeName>
        <fullName evidence="4">Nucleotide pyrophosphatase</fullName>
        <shortName evidence="4">Nucleotide PPase</shortName>
    </alternativeName>
</protein>
<dbReference type="GO" id="GO:0036221">
    <property type="term" value="F:UTP diphosphatase activity"/>
    <property type="evidence" value="ECO:0007669"/>
    <property type="project" value="RHEA"/>
</dbReference>
<dbReference type="HAMAP" id="MF_00528">
    <property type="entry name" value="Maf"/>
    <property type="match status" value="1"/>
</dbReference>
<comment type="similarity">
    <text evidence="4">Belongs to the Maf family. YhdE subfamily.</text>
</comment>
<dbReference type="SUPFAM" id="SSF52972">
    <property type="entry name" value="ITPase-like"/>
    <property type="match status" value="1"/>
</dbReference>
<accession>A0A211Z6H7</accession>
<comment type="function">
    <text evidence="4">Nucleoside triphosphate pyrophosphatase that hydrolyzes dTTP and UTP. May have a dual role in cell division arrest and in preventing the incorporation of modified nucleotides into cellular nucleic acids.</text>
</comment>
<comment type="catalytic activity">
    <reaction evidence="4">
        <text>UTP + H2O = UMP + diphosphate + H(+)</text>
        <dbReference type="Rhea" id="RHEA:29395"/>
        <dbReference type="ChEBI" id="CHEBI:15377"/>
        <dbReference type="ChEBI" id="CHEBI:15378"/>
        <dbReference type="ChEBI" id="CHEBI:33019"/>
        <dbReference type="ChEBI" id="CHEBI:46398"/>
        <dbReference type="ChEBI" id="CHEBI:57865"/>
        <dbReference type="EC" id="3.6.1.9"/>
    </reaction>
</comment>
<name>A0A211Z6H7_9PROT</name>
<keyword evidence="2 4" id="KW-0378">Hydrolase</keyword>
<dbReference type="Gene3D" id="3.90.950.10">
    <property type="match status" value="1"/>
</dbReference>
<evidence type="ECO:0000256" key="3">
    <source>
        <dbReference type="ARBA" id="ARBA00023080"/>
    </source>
</evidence>
<comment type="cofactor">
    <cofactor evidence="1 4">
        <name>a divalent metal cation</name>
        <dbReference type="ChEBI" id="CHEBI:60240"/>
    </cofactor>
</comment>
<dbReference type="Proteomes" id="UP000196655">
    <property type="component" value="Unassembled WGS sequence"/>
</dbReference>
<dbReference type="NCBIfam" id="TIGR00172">
    <property type="entry name" value="maf"/>
    <property type="match status" value="1"/>
</dbReference>
<comment type="catalytic activity">
    <reaction evidence="4">
        <text>dTTP + H2O = dTMP + diphosphate + H(+)</text>
        <dbReference type="Rhea" id="RHEA:28534"/>
        <dbReference type="ChEBI" id="CHEBI:15377"/>
        <dbReference type="ChEBI" id="CHEBI:15378"/>
        <dbReference type="ChEBI" id="CHEBI:33019"/>
        <dbReference type="ChEBI" id="CHEBI:37568"/>
        <dbReference type="ChEBI" id="CHEBI:63528"/>
        <dbReference type="EC" id="3.6.1.9"/>
    </reaction>
</comment>
<evidence type="ECO:0000256" key="2">
    <source>
        <dbReference type="ARBA" id="ARBA00022801"/>
    </source>
</evidence>
<gene>
    <name evidence="5" type="ORF">BWR60_31670</name>
</gene>
<comment type="subcellular location">
    <subcellularLocation>
        <location evidence="4">Cytoplasm</location>
    </subcellularLocation>
</comment>
<feature type="site" description="Important for substrate specificity" evidence="4">
    <location>
        <position position="160"/>
    </location>
</feature>
<evidence type="ECO:0000313" key="6">
    <source>
        <dbReference type="Proteomes" id="UP000196655"/>
    </source>
</evidence>
<dbReference type="RefSeq" id="WP_088156573.1">
    <property type="nucleotide sequence ID" value="NZ_NHON01000110.1"/>
</dbReference>
<keyword evidence="4" id="KW-0963">Cytoplasm</keyword>
<comment type="caution">
    <text evidence="4">Lacks conserved residue(s) required for the propagation of feature annotation.</text>
</comment>
<organism evidence="5 6">
    <name type="scientific">Inquilinus limosus</name>
    <dbReference type="NCBI Taxonomy" id="171674"/>
    <lineage>
        <taxon>Bacteria</taxon>
        <taxon>Pseudomonadati</taxon>
        <taxon>Pseudomonadota</taxon>
        <taxon>Alphaproteobacteria</taxon>
        <taxon>Rhodospirillales</taxon>
        <taxon>Rhodospirillaceae</taxon>
        <taxon>Inquilinus</taxon>
    </lineage>
</organism>
<keyword evidence="3 4" id="KW-0546">Nucleotide metabolism</keyword>
<dbReference type="PIRSF" id="PIRSF006305">
    <property type="entry name" value="Maf"/>
    <property type="match status" value="1"/>
</dbReference>
<dbReference type="PANTHER" id="PTHR43213:SF5">
    <property type="entry name" value="BIFUNCTIONAL DTTP_UTP PYROPHOSPHATASE_METHYLTRANSFERASE PROTEIN-RELATED"/>
    <property type="match status" value="1"/>
</dbReference>
<dbReference type="AlphaFoldDB" id="A0A211Z6H7"/>
<proteinExistence type="inferred from homology"/>
<dbReference type="InterPro" id="IPR029001">
    <property type="entry name" value="ITPase-like_fam"/>
</dbReference>
<feature type="site" description="Important for substrate specificity" evidence="4">
    <location>
        <position position="77"/>
    </location>
</feature>
<dbReference type="GO" id="GO:0036218">
    <property type="term" value="F:dTTP diphosphatase activity"/>
    <property type="evidence" value="ECO:0007669"/>
    <property type="project" value="RHEA"/>
</dbReference>
<dbReference type="STRING" id="1122125.GCA_000423185_03719"/>
<keyword evidence="6" id="KW-1185">Reference proteome</keyword>
<feature type="active site" description="Proton acceptor" evidence="4">
    <location>
        <position position="76"/>
    </location>
</feature>
<dbReference type="EMBL" id="NHON01000110">
    <property type="protein sequence ID" value="OWJ60823.1"/>
    <property type="molecule type" value="Genomic_DNA"/>
</dbReference>
<comment type="caution">
    <text evidence="5">The sequence shown here is derived from an EMBL/GenBank/DDBJ whole genome shotgun (WGS) entry which is preliminary data.</text>
</comment>
<sequence>MPGQGTDSVLVLASASPRRLDLLRQIGIVPGQVLPADLDETPLKRELPGPHARRLAQAKAEAIRARAPGAFILAADTVVGCGRRILPKAETDAELRQCLELLSGRRHRVHGGVSLIAPDGTMRHRLVQSSVIFKRLTPDEIDAYVASGEGRGKAGGYAIQGRAATFIRAIEGSYSNIVGLPLFETSQLLSGAGFRW</sequence>
<dbReference type="GO" id="GO:0005737">
    <property type="term" value="C:cytoplasm"/>
    <property type="evidence" value="ECO:0007669"/>
    <property type="project" value="UniProtKB-SubCell"/>
</dbReference>
<dbReference type="OrthoDB" id="9807767at2"/>
<dbReference type="CDD" id="cd00555">
    <property type="entry name" value="Maf"/>
    <property type="match status" value="1"/>
</dbReference>
<feature type="site" description="Important for substrate specificity" evidence="4">
    <location>
        <position position="18"/>
    </location>
</feature>
<evidence type="ECO:0000256" key="1">
    <source>
        <dbReference type="ARBA" id="ARBA00001968"/>
    </source>
</evidence>
<reference evidence="6" key="1">
    <citation type="submission" date="2017-05" db="EMBL/GenBank/DDBJ databases">
        <authorList>
            <person name="Macchi M."/>
            <person name="Festa S."/>
            <person name="Coppotelli B.M."/>
            <person name="Morelli I.S."/>
        </authorList>
    </citation>
    <scope>NUCLEOTIDE SEQUENCE [LARGE SCALE GENOMIC DNA]</scope>
    <source>
        <strain evidence="6">I</strain>
    </source>
</reference>
<dbReference type="InterPro" id="IPR003697">
    <property type="entry name" value="Maf-like"/>
</dbReference>